<dbReference type="Proteomes" id="UP000053558">
    <property type="component" value="Unassembled WGS sequence"/>
</dbReference>
<gene>
    <name evidence="1" type="ORF">CONPUDRAFT_162911</name>
</gene>
<dbReference type="GeneID" id="19204812"/>
<evidence type="ECO:0000313" key="2">
    <source>
        <dbReference type="Proteomes" id="UP000053558"/>
    </source>
</evidence>
<keyword evidence="2" id="KW-1185">Reference proteome</keyword>
<protein>
    <submittedName>
        <fullName evidence="1">Uncharacterized protein</fullName>
    </submittedName>
</protein>
<dbReference type="EMBL" id="JH711574">
    <property type="protein sequence ID" value="EIW85844.1"/>
    <property type="molecule type" value="Genomic_DNA"/>
</dbReference>
<evidence type="ECO:0000313" key="1">
    <source>
        <dbReference type="EMBL" id="EIW85844.1"/>
    </source>
</evidence>
<organism evidence="1 2">
    <name type="scientific">Coniophora puteana (strain RWD-64-598)</name>
    <name type="common">Brown rot fungus</name>
    <dbReference type="NCBI Taxonomy" id="741705"/>
    <lineage>
        <taxon>Eukaryota</taxon>
        <taxon>Fungi</taxon>
        <taxon>Dikarya</taxon>
        <taxon>Basidiomycota</taxon>
        <taxon>Agaricomycotina</taxon>
        <taxon>Agaricomycetes</taxon>
        <taxon>Agaricomycetidae</taxon>
        <taxon>Boletales</taxon>
        <taxon>Coniophorineae</taxon>
        <taxon>Coniophoraceae</taxon>
        <taxon>Coniophora</taxon>
    </lineage>
</organism>
<dbReference type="AlphaFoldDB" id="A0A5M3N481"/>
<proteinExistence type="predicted"/>
<name>A0A5M3N481_CONPW</name>
<reference evidence="2" key="1">
    <citation type="journal article" date="2012" name="Science">
        <title>The Paleozoic origin of enzymatic lignin decomposition reconstructed from 31 fungal genomes.</title>
        <authorList>
            <person name="Floudas D."/>
            <person name="Binder M."/>
            <person name="Riley R."/>
            <person name="Barry K."/>
            <person name="Blanchette R.A."/>
            <person name="Henrissat B."/>
            <person name="Martinez A.T."/>
            <person name="Otillar R."/>
            <person name="Spatafora J.W."/>
            <person name="Yadav J.S."/>
            <person name="Aerts A."/>
            <person name="Benoit I."/>
            <person name="Boyd A."/>
            <person name="Carlson A."/>
            <person name="Copeland A."/>
            <person name="Coutinho P.M."/>
            <person name="de Vries R.P."/>
            <person name="Ferreira P."/>
            <person name="Findley K."/>
            <person name="Foster B."/>
            <person name="Gaskell J."/>
            <person name="Glotzer D."/>
            <person name="Gorecki P."/>
            <person name="Heitman J."/>
            <person name="Hesse C."/>
            <person name="Hori C."/>
            <person name="Igarashi K."/>
            <person name="Jurgens J.A."/>
            <person name="Kallen N."/>
            <person name="Kersten P."/>
            <person name="Kohler A."/>
            <person name="Kuees U."/>
            <person name="Kumar T.K.A."/>
            <person name="Kuo A."/>
            <person name="LaButti K."/>
            <person name="Larrondo L.F."/>
            <person name="Lindquist E."/>
            <person name="Ling A."/>
            <person name="Lombard V."/>
            <person name="Lucas S."/>
            <person name="Lundell T."/>
            <person name="Martin R."/>
            <person name="McLaughlin D.J."/>
            <person name="Morgenstern I."/>
            <person name="Morin E."/>
            <person name="Murat C."/>
            <person name="Nagy L.G."/>
            <person name="Nolan M."/>
            <person name="Ohm R.A."/>
            <person name="Patyshakuliyeva A."/>
            <person name="Rokas A."/>
            <person name="Ruiz-Duenas F.J."/>
            <person name="Sabat G."/>
            <person name="Salamov A."/>
            <person name="Samejima M."/>
            <person name="Schmutz J."/>
            <person name="Slot J.C."/>
            <person name="St John F."/>
            <person name="Stenlid J."/>
            <person name="Sun H."/>
            <person name="Sun S."/>
            <person name="Syed K."/>
            <person name="Tsang A."/>
            <person name="Wiebenga A."/>
            <person name="Young D."/>
            <person name="Pisabarro A."/>
            <person name="Eastwood D.C."/>
            <person name="Martin F."/>
            <person name="Cullen D."/>
            <person name="Grigoriev I.V."/>
            <person name="Hibbett D.S."/>
        </authorList>
    </citation>
    <scope>NUCLEOTIDE SEQUENCE [LARGE SCALE GENOMIC DNA]</scope>
    <source>
        <strain evidence="2">RWD-64-598 SS2</strain>
    </source>
</reference>
<dbReference type="KEGG" id="cput:CONPUDRAFT_162911"/>
<sequence length="138" mass="14322">MELAWCRLVALFISPPSSSPADAPQFTSNFTTHFDVHIPAPTRTFGSGGSADARARGVQNRRPTIPICAHACLLWKNGLHPLPPHSSLSLWIAPAPAGTHAATGGPGLARSTAATAVLLRDKVGLDGGLVNPHLGGPR</sequence>
<comment type="caution">
    <text evidence="1">The sequence shown here is derived from an EMBL/GenBank/DDBJ whole genome shotgun (WGS) entry which is preliminary data.</text>
</comment>
<dbReference type="RefSeq" id="XP_007765187.1">
    <property type="nucleotide sequence ID" value="XM_007766997.1"/>
</dbReference>
<accession>A0A5M3N481</accession>